<protein>
    <submittedName>
        <fullName evidence="2">Uncharacterized protein</fullName>
    </submittedName>
</protein>
<evidence type="ECO:0000313" key="3">
    <source>
        <dbReference type="Proteomes" id="UP000177208"/>
    </source>
</evidence>
<evidence type="ECO:0000313" key="2">
    <source>
        <dbReference type="EMBL" id="OGK15727.1"/>
    </source>
</evidence>
<comment type="caution">
    <text evidence="2">The sequence shown here is derived from an EMBL/GenBank/DDBJ whole genome shotgun (WGS) entry which is preliminary data.</text>
</comment>
<organism evidence="2 3">
    <name type="scientific">Candidatus Roizmanbacteria bacterium RIFCSPHIGHO2_01_FULL_39_12c</name>
    <dbReference type="NCBI Taxonomy" id="1802031"/>
    <lineage>
        <taxon>Bacteria</taxon>
        <taxon>Candidatus Roizmaniibacteriota</taxon>
    </lineage>
</organism>
<accession>A0A1F7GA27</accession>
<keyword evidence="1" id="KW-1133">Transmembrane helix</keyword>
<keyword evidence="1" id="KW-0472">Membrane</keyword>
<gene>
    <name evidence="2" type="ORF">A2774_00585</name>
</gene>
<keyword evidence="1" id="KW-0812">Transmembrane</keyword>
<feature type="transmembrane region" description="Helical" evidence="1">
    <location>
        <begin position="7"/>
        <end position="28"/>
    </location>
</feature>
<dbReference type="EMBL" id="MFZG01000033">
    <property type="protein sequence ID" value="OGK15727.1"/>
    <property type="molecule type" value="Genomic_DNA"/>
</dbReference>
<dbReference type="Proteomes" id="UP000177208">
    <property type="component" value="Unassembled WGS sequence"/>
</dbReference>
<dbReference type="AlphaFoldDB" id="A0A1F7GA27"/>
<sequence>MRQSKLFSFNLILSAAVLYLILVPYPILINSIKTGKATSKSTNIITTDEGNTLIQNNSATAITNTGGNTSNSNSVTTGDAKAISEMTVNNGSVEGRLEVEVNGEKKEMTVDKPGDYKLELNKEGDAVASVESTTPPKSTNKSFFSLLKSLLNSLLSFF</sequence>
<proteinExistence type="predicted"/>
<evidence type="ECO:0000256" key="1">
    <source>
        <dbReference type="SAM" id="Phobius"/>
    </source>
</evidence>
<name>A0A1F7GA27_9BACT</name>
<reference evidence="2 3" key="1">
    <citation type="journal article" date="2016" name="Nat. Commun.">
        <title>Thousands of microbial genomes shed light on interconnected biogeochemical processes in an aquifer system.</title>
        <authorList>
            <person name="Anantharaman K."/>
            <person name="Brown C.T."/>
            <person name="Hug L.A."/>
            <person name="Sharon I."/>
            <person name="Castelle C.J."/>
            <person name="Probst A.J."/>
            <person name="Thomas B.C."/>
            <person name="Singh A."/>
            <person name="Wilkins M.J."/>
            <person name="Karaoz U."/>
            <person name="Brodie E.L."/>
            <person name="Williams K.H."/>
            <person name="Hubbard S.S."/>
            <person name="Banfield J.F."/>
        </authorList>
    </citation>
    <scope>NUCLEOTIDE SEQUENCE [LARGE SCALE GENOMIC DNA]</scope>
</reference>